<dbReference type="GO" id="GO:0000977">
    <property type="term" value="F:RNA polymerase II transcription regulatory region sequence-specific DNA binding"/>
    <property type="evidence" value="ECO:0007669"/>
    <property type="project" value="TreeGrafter"/>
</dbReference>
<protein>
    <recommendedName>
        <fullName evidence="1">Retinoblastoma-associated protein A-box domain-containing protein</fullName>
    </recommendedName>
</protein>
<dbReference type="InterPro" id="IPR002720">
    <property type="entry name" value="RB_A"/>
</dbReference>
<dbReference type="GO" id="GO:2000134">
    <property type="term" value="P:negative regulation of G1/S transition of mitotic cell cycle"/>
    <property type="evidence" value="ECO:0007669"/>
    <property type="project" value="TreeGrafter"/>
</dbReference>
<name>A0A835HC22_9MAGN</name>
<gene>
    <name evidence="2" type="ORF">IFM89_015965</name>
</gene>
<dbReference type="InterPro" id="IPR036915">
    <property type="entry name" value="Cyclin-like_sf"/>
</dbReference>
<dbReference type="GO" id="GO:0000785">
    <property type="term" value="C:chromatin"/>
    <property type="evidence" value="ECO:0007669"/>
    <property type="project" value="TreeGrafter"/>
</dbReference>
<sequence>MFASLSPYAKTIQNSPINSGEISRTVSASKPSPELERLFGNNDGMIKDLTHREDIILESVFAPSAYVDQFIALPDSHLFTKFISPKSVKWRTTLVPSIYYKFLEAILTSSELGSPLLTNEEFHRSLLACSAELVLIGSGLYSTLLFPMVLKRCGITAFDVCKVIESFVKHKELFPGDLILHLFALQERLFECMIWEKGSSMYNSLIVARPDLSEEINRLGLLAEPIPSFDEILMHSNSFEKLVYLRSFLKSDIPALLGSDQNGDVMTQWPAYESFTTYEGRLFDYSSFESKTPPPPLHTAFASPECPNPGRKSETCAEAVINVFFSKILELAAQKISVLASVLEITQQIEEAVCCLVQHILRWQTALFFNRHIDQIILCSFFGVARISKLNLTIQELLQSYVGQVVNHVVNLKFIAVYLLIGRQHVTMGKQLVRTGHCPRPRSSRVSSRSRPSNMIANKDKVSSADRVDLSPTESSKILELADALIGELVERLKLVKHIRKTVYLLVQYILHQRPAFFFNTDLDQIILCSLFSVANFFQINLSFKEIVLQYRKKLQCKPQAIRGVFVDLAQPRQDEKTGLDHDGILPFYKEIFVPTVYPLLKELVPPAAYYKALREVNTNIDVQRPGSSLSSSPSLLGKSLKKVTVEHNVAKDDIVQKLLSEVEDLALA</sequence>
<reference evidence="2 3" key="1">
    <citation type="submission" date="2020-10" db="EMBL/GenBank/DDBJ databases">
        <title>The Coptis chinensis genome and diversification of protoberbering-type alkaloids.</title>
        <authorList>
            <person name="Wang B."/>
            <person name="Shu S."/>
            <person name="Song C."/>
            <person name="Liu Y."/>
        </authorList>
    </citation>
    <scope>NUCLEOTIDE SEQUENCE [LARGE SCALE GENOMIC DNA]</scope>
    <source>
        <strain evidence="2">HL-2020</strain>
        <tissue evidence="2">Leaf</tissue>
    </source>
</reference>
<evidence type="ECO:0000259" key="1">
    <source>
        <dbReference type="SMART" id="SM01368"/>
    </source>
</evidence>
<dbReference type="OrthoDB" id="1931386at2759"/>
<dbReference type="PANTHER" id="PTHR13742">
    <property type="entry name" value="RETINOBLASTOMA-ASSOCIATED PROTEIN RB -RELATED"/>
    <property type="match status" value="1"/>
</dbReference>
<dbReference type="SUPFAM" id="SSF47954">
    <property type="entry name" value="Cyclin-like"/>
    <property type="match status" value="3"/>
</dbReference>
<dbReference type="AlphaFoldDB" id="A0A835HC22"/>
<keyword evidence="3" id="KW-1185">Reference proteome</keyword>
<dbReference type="InterPro" id="IPR028309">
    <property type="entry name" value="RB_fam"/>
</dbReference>
<evidence type="ECO:0000313" key="3">
    <source>
        <dbReference type="Proteomes" id="UP000631114"/>
    </source>
</evidence>
<evidence type="ECO:0000313" key="2">
    <source>
        <dbReference type="EMBL" id="KAF9597136.1"/>
    </source>
</evidence>
<dbReference type="GO" id="GO:0005634">
    <property type="term" value="C:nucleus"/>
    <property type="evidence" value="ECO:0007669"/>
    <property type="project" value="InterPro"/>
</dbReference>
<comment type="caution">
    <text evidence="2">The sequence shown here is derived from an EMBL/GenBank/DDBJ whole genome shotgun (WGS) entry which is preliminary data.</text>
</comment>
<feature type="domain" description="Retinoblastoma-associated protein A-box" evidence="1">
    <location>
        <begin position="15"/>
        <end position="205"/>
    </location>
</feature>
<dbReference type="Pfam" id="PF01858">
    <property type="entry name" value="RB_A"/>
    <property type="match status" value="1"/>
</dbReference>
<dbReference type="PANTHER" id="PTHR13742:SF17">
    <property type="entry name" value="RE32990P-RELATED"/>
    <property type="match status" value="1"/>
</dbReference>
<dbReference type="GO" id="GO:0005667">
    <property type="term" value="C:transcription regulator complex"/>
    <property type="evidence" value="ECO:0007669"/>
    <property type="project" value="TreeGrafter"/>
</dbReference>
<dbReference type="EMBL" id="JADFTS010000007">
    <property type="protein sequence ID" value="KAF9597136.1"/>
    <property type="molecule type" value="Genomic_DNA"/>
</dbReference>
<dbReference type="SMART" id="SM01368">
    <property type="entry name" value="RB_A"/>
    <property type="match status" value="1"/>
</dbReference>
<dbReference type="Proteomes" id="UP000631114">
    <property type="component" value="Unassembled WGS sequence"/>
</dbReference>
<dbReference type="Pfam" id="PF01857">
    <property type="entry name" value="RB_B"/>
    <property type="match status" value="2"/>
</dbReference>
<accession>A0A835HC22</accession>
<organism evidence="2 3">
    <name type="scientific">Coptis chinensis</name>
    <dbReference type="NCBI Taxonomy" id="261450"/>
    <lineage>
        <taxon>Eukaryota</taxon>
        <taxon>Viridiplantae</taxon>
        <taxon>Streptophyta</taxon>
        <taxon>Embryophyta</taxon>
        <taxon>Tracheophyta</taxon>
        <taxon>Spermatophyta</taxon>
        <taxon>Magnoliopsida</taxon>
        <taxon>Ranunculales</taxon>
        <taxon>Ranunculaceae</taxon>
        <taxon>Coptidoideae</taxon>
        <taxon>Coptis</taxon>
    </lineage>
</organism>
<dbReference type="InterPro" id="IPR002719">
    <property type="entry name" value="RB_B"/>
</dbReference>
<dbReference type="GO" id="GO:0030154">
    <property type="term" value="P:cell differentiation"/>
    <property type="evidence" value="ECO:0007669"/>
    <property type="project" value="TreeGrafter"/>
</dbReference>
<dbReference type="Gene3D" id="1.10.472.10">
    <property type="entry name" value="Cyclin-like"/>
    <property type="match status" value="3"/>
</dbReference>
<dbReference type="GO" id="GO:0006357">
    <property type="term" value="P:regulation of transcription by RNA polymerase II"/>
    <property type="evidence" value="ECO:0007669"/>
    <property type="project" value="InterPro"/>
</dbReference>
<proteinExistence type="predicted"/>